<dbReference type="Proteomes" id="UP000014760">
    <property type="component" value="Unassembled WGS sequence"/>
</dbReference>
<dbReference type="HOGENOM" id="CLU_076617_0_0_1"/>
<sequence length="301" mass="35152">MIFSFFSSFPFAAGLFTNSTDGLAEKFYLEKYKLDVTPAEWTFYQAALIYFWQSLWLTYGVFSICRRTGDSFLYTMFPVMPPILYVVFSFSLACNVSWLLIWDKEYMEVALVFVNLMSCTLYICLVVSLRRLNEFGELLYSYDLMREVWINRILVQNGLAMFAVWGTVAAMFNFAIVLTYRTGADQGVASTVSLSIFIIEIMVWWIFDNFVFEKYFRYLFTPYFVLLVSIAGIIAKNWDPEKMNAIFTLLVFATVAVLTIVKITLSCWRHKHRPLYVNSAQHYDRPCSTFEVRGLLHEQRS</sequence>
<dbReference type="OMA" id="QALWLIY"/>
<reference evidence="3" key="3">
    <citation type="submission" date="2015-06" db="UniProtKB">
        <authorList>
            <consortium name="EnsemblMetazoa"/>
        </authorList>
    </citation>
    <scope>IDENTIFICATION</scope>
</reference>
<feature type="transmembrane region" description="Helical" evidence="1">
    <location>
        <begin position="43"/>
        <end position="62"/>
    </location>
</feature>
<feature type="transmembrane region" description="Helical" evidence="1">
    <location>
        <begin position="83"/>
        <end position="101"/>
    </location>
</feature>
<gene>
    <name evidence="2" type="ORF">CAPTEDRAFT_97992</name>
</gene>
<feature type="transmembrane region" description="Helical" evidence="1">
    <location>
        <begin position="244"/>
        <end position="265"/>
    </location>
</feature>
<feature type="transmembrane region" description="Helical" evidence="1">
    <location>
        <begin position="113"/>
        <end position="132"/>
    </location>
</feature>
<feature type="transmembrane region" description="Helical" evidence="1">
    <location>
        <begin position="153"/>
        <end position="176"/>
    </location>
</feature>
<dbReference type="PANTHER" id="PTHR33802">
    <property type="entry name" value="SI:CH211-161H7.5-RELATED"/>
    <property type="match status" value="1"/>
</dbReference>
<keyword evidence="4" id="KW-1185">Reference proteome</keyword>
<evidence type="ECO:0000313" key="2">
    <source>
        <dbReference type="EMBL" id="ELT95286.1"/>
    </source>
</evidence>
<proteinExistence type="predicted"/>
<keyword evidence="1" id="KW-0812">Transmembrane</keyword>
<name>R7TUY6_CAPTE</name>
<reference evidence="4" key="1">
    <citation type="submission" date="2012-12" db="EMBL/GenBank/DDBJ databases">
        <authorList>
            <person name="Hellsten U."/>
            <person name="Grimwood J."/>
            <person name="Chapman J.A."/>
            <person name="Shapiro H."/>
            <person name="Aerts A."/>
            <person name="Otillar R.P."/>
            <person name="Terry A.Y."/>
            <person name="Boore J.L."/>
            <person name="Simakov O."/>
            <person name="Marletaz F."/>
            <person name="Cho S.-J."/>
            <person name="Edsinger-Gonzales E."/>
            <person name="Havlak P."/>
            <person name="Kuo D.-H."/>
            <person name="Larsson T."/>
            <person name="Lv J."/>
            <person name="Arendt D."/>
            <person name="Savage R."/>
            <person name="Osoegawa K."/>
            <person name="de Jong P."/>
            <person name="Lindberg D.R."/>
            <person name="Seaver E.C."/>
            <person name="Weisblat D.A."/>
            <person name="Putnam N.H."/>
            <person name="Grigoriev I.V."/>
            <person name="Rokhsar D.S."/>
        </authorList>
    </citation>
    <scope>NUCLEOTIDE SEQUENCE</scope>
    <source>
        <strain evidence="4">I ESC-2004</strain>
    </source>
</reference>
<reference evidence="2 4" key="2">
    <citation type="journal article" date="2013" name="Nature">
        <title>Insights into bilaterian evolution from three spiralian genomes.</title>
        <authorList>
            <person name="Simakov O."/>
            <person name="Marletaz F."/>
            <person name="Cho S.J."/>
            <person name="Edsinger-Gonzales E."/>
            <person name="Havlak P."/>
            <person name="Hellsten U."/>
            <person name="Kuo D.H."/>
            <person name="Larsson T."/>
            <person name="Lv J."/>
            <person name="Arendt D."/>
            <person name="Savage R."/>
            <person name="Osoegawa K."/>
            <person name="de Jong P."/>
            <person name="Grimwood J."/>
            <person name="Chapman J.A."/>
            <person name="Shapiro H."/>
            <person name="Aerts A."/>
            <person name="Otillar R.P."/>
            <person name="Terry A.Y."/>
            <person name="Boore J.L."/>
            <person name="Grigoriev I.V."/>
            <person name="Lindberg D.R."/>
            <person name="Seaver E.C."/>
            <person name="Weisblat D.A."/>
            <person name="Putnam N.H."/>
            <person name="Rokhsar D.S."/>
        </authorList>
    </citation>
    <scope>NUCLEOTIDE SEQUENCE</scope>
    <source>
        <strain evidence="2 4">I ESC-2004</strain>
    </source>
</reference>
<dbReference type="EMBL" id="KB309171">
    <property type="protein sequence ID" value="ELT95286.1"/>
    <property type="molecule type" value="Genomic_DNA"/>
</dbReference>
<dbReference type="EnsemblMetazoa" id="CapteT97992">
    <property type="protein sequence ID" value="CapteP97992"/>
    <property type="gene ID" value="CapteG97992"/>
</dbReference>
<dbReference type="AlphaFoldDB" id="R7TUY6"/>
<feature type="transmembrane region" description="Helical" evidence="1">
    <location>
        <begin position="188"/>
        <end position="207"/>
    </location>
</feature>
<feature type="transmembrane region" description="Helical" evidence="1">
    <location>
        <begin position="219"/>
        <end position="238"/>
    </location>
</feature>
<dbReference type="EMBL" id="AMQN01011898">
    <property type="status" value="NOT_ANNOTATED_CDS"/>
    <property type="molecule type" value="Genomic_DNA"/>
</dbReference>
<accession>R7TUY6</accession>
<protein>
    <submittedName>
        <fullName evidence="2 3">Uncharacterized protein</fullName>
    </submittedName>
</protein>
<keyword evidence="1" id="KW-1133">Transmembrane helix</keyword>
<dbReference type="OrthoDB" id="5586934at2759"/>
<keyword evidence="1" id="KW-0472">Membrane</keyword>
<evidence type="ECO:0000313" key="3">
    <source>
        <dbReference type="EnsemblMetazoa" id="CapteP97992"/>
    </source>
</evidence>
<dbReference type="PANTHER" id="PTHR33802:SF1">
    <property type="entry name" value="XK-RELATED PROTEIN"/>
    <property type="match status" value="1"/>
</dbReference>
<evidence type="ECO:0000313" key="4">
    <source>
        <dbReference type="Proteomes" id="UP000014760"/>
    </source>
</evidence>
<organism evidence="2">
    <name type="scientific">Capitella teleta</name>
    <name type="common">Polychaete worm</name>
    <dbReference type="NCBI Taxonomy" id="283909"/>
    <lineage>
        <taxon>Eukaryota</taxon>
        <taxon>Metazoa</taxon>
        <taxon>Spiralia</taxon>
        <taxon>Lophotrochozoa</taxon>
        <taxon>Annelida</taxon>
        <taxon>Polychaeta</taxon>
        <taxon>Sedentaria</taxon>
        <taxon>Scolecida</taxon>
        <taxon>Capitellidae</taxon>
        <taxon>Capitella</taxon>
    </lineage>
</organism>
<evidence type="ECO:0000256" key="1">
    <source>
        <dbReference type="SAM" id="Phobius"/>
    </source>
</evidence>